<evidence type="ECO:0000256" key="12">
    <source>
        <dbReference type="SAM" id="Phobius"/>
    </source>
</evidence>
<organism evidence="14 15">
    <name type="scientific">Gekko japonicus</name>
    <name type="common">Schlegel's Japanese gecko</name>
    <dbReference type="NCBI Taxonomy" id="146911"/>
    <lineage>
        <taxon>Eukaryota</taxon>
        <taxon>Metazoa</taxon>
        <taxon>Chordata</taxon>
        <taxon>Craniata</taxon>
        <taxon>Vertebrata</taxon>
        <taxon>Euteleostomi</taxon>
        <taxon>Lepidosauria</taxon>
        <taxon>Squamata</taxon>
        <taxon>Bifurcata</taxon>
        <taxon>Gekkota</taxon>
        <taxon>Gekkonidae</taxon>
        <taxon>Gekkoninae</taxon>
        <taxon>Gekko</taxon>
    </lineage>
</organism>
<dbReference type="PROSITE" id="PS00980">
    <property type="entry name" value="G_PROTEIN_RECEP_F3_2"/>
    <property type="match status" value="1"/>
</dbReference>
<dbReference type="Gene3D" id="2.10.50.30">
    <property type="entry name" value="GPCR, family 3, nine cysteines domain"/>
    <property type="match status" value="1"/>
</dbReference>
<keyword evidence="7 12" id="KW-0472">Membrane</keyword>
<name>A0ABM1KGX6_GEKJA</name>
<dbReference type="Gene3D" id="3.40.50.2300">
    <property type="match status" value="2"/>
</dbReference>
<evidence type="ECO:0000256" key="10">
    <source>
        <dbReference type="ARBA" id="ARBA00023224"/>
    </source>
</evidence>
<feature type="coiled-coil region" evidence="11">
    <location>
        <begin position="39"/>
        <end position="66"/>
    </location>
</feature>
<evidence type="ECO:0000259" key="13">
    <source>
        <dbReference type="PROSITE" id="PS50259"/>
    </source>
</evidence>
<keyword evidence="11" id="KW-0175">Coiled coil</keyword>
<dbReference type="Proteomes" id="UP000694871">
    <property type="component" value="Unplaced"/>
</dbReference>
<gene>
    <name evidence="15" type="primary">LOC107115719</name>
</gene>
<keyword evidence="10" id="KW-0807">Transducer</keyword>
<feature type="domain" description="G-protein coupled receptors family 3 profile" evidence="13">
    <location>
        <begin position="238"/>
        <end position="502"/>
    </location>
</feature>
<feature type="transmembrane region" description="Helical" evidence="12">
    <location>
        <begin position="458"/>
        <end position="479"/>
    </location>
</feature>
<evidence type="ECO:0000256" key="7">
    <source>
        <dbReference type="ARBA" id="ARBA00023136"/>
    </source>
</evidence>
<dbReference type="Pfam" id="PF07562">
    <property type="entry name" value="NCD3G"/>
    <property type="match status" value="1"/>
</dbReference>
<feature type="transmembrane region" description="Helical" evidence="12">
    <location>
        <begin position="397"/>
        <end position="420"/>
    </location>
</feature>
<dbReference type="InterPro" id="IPR011500">
    <property type="entry name" value="GPCR_3_9-Cys_dom"/>
</dbReference>
<dbReference type="InterPro" id="IPR004073">
    <property type="entry name" value="GPCR_3_vmron_rcpt_2"/>
</dbReference>
<dbReference type="CDD" id="cd15283">
    <property type="entry name" value="7tmC_V2R_pheromone"/>
    <property type="match status" value="1"/>
</dbReference>
<evidence type="ECO:0000256" key="9">
    <source>
        <dbReference type="ARBA" id="ARBA00023180"/>
    </source>
</evidence>
<dbReference type="InterPro" id="IPR038550">
    <property type="entry name" value="GPCR_3_9-Cys_sf"/>
</dbReference>
<feature type="transmembrane region" description="Helical" evidence="12">
    <location>
        <begin position="349"/>
        <end position="370"/>
    </location>
</feature>
<reference evidence="15" key="1">
    <citation type="submission" date="2025-08" db="UniProtKB">
        <authorList>
            <consortium name="RefSeq"/>
        </authorList>
    </citation>
    <scope>IDENTIFICATION</scope>
</reference>
<proteinExistence type="predicted"/>
<keyword evidence="8" id="KW-0675">Receptor</keyword>
<evidence type="ECO:0000256" key="2">
    <source>
        <dbReference type="ARBA" id="ARBA00022475"/>
    </source>
</evidence>
<evidence type="ECO:0000256" key="3">
    <source>
        <dbReference type="ARBA" id="ARBA00022692"/>
    </source>
</evidence>
<accession>A0ABM1KGX6</accession>
<dbReference type="Pfam" id="PF00003">
    <property type="entry name" value="7tm_3"/>
    <property type="match status" value="1"/>
</dbReference>
<dbReference type="PANTHER" id="PTHR24061:SF599">
    <property type="entry name" value="G-PROTEIN COUPLED RECEPTORS FAMILY 3 PROFILE DOMAIN-CONTAINING PROTEIN"/>
    <property type="match status" value="1"/>
</dbReference>
<dbReference type="InterPro" id="IPR017978">
    <property type="entry name" value="GPCR_3_C"/>
</dbReference>
<evidence type="ECO:0000256" key="5">
    <source>
        <dbReference type="ARBA" id="ARBA00022989"/>
    </source>
</evidence>
<comment type="subcellular location">
    <subcellularLocation>
        <location evidence="1">Cell membrane</location>
        <topology evidence="1">Multi-pass membrane protein</topology>
    </subcellularLocation>
</comment>
<keyword evidence="2" id="KW-1003">Cell membrane</keyword>
<evidence type="ECO:0000256" key="6">
    <source>
        <dbReference type="ARBA" id="ARBA00023040"/>
    </source>
</evidence>
<dbReference type="PRINTS" id="PR01535">
    <property type="entry name" value="VOMERONASL2R"/>
</dbReference>
<evidence type="ECO:0000256" key="8">
    <source>
        <dbReference type="ARBA" id="ARBA00023170"/>
    </source>
</evidence>
<evidence type="ECO:0000256" key="4">
    <source>
        <dbReference type="ARBA" id="ARBA00022729"/>
    </source>
</evidence>
<keyword evidence="5 12" id="KW-1133">Transmembrane helix</keyword>
<feature type="transmembrane region" description="Helical" evidence="12">
    <location>
        <begin position="310"/>
        <end position="337"/>
    </location>
</feature>
<feature type="transmembrane region" description="Helical" evidence="12">
    <location>
        <begin position="275"/>
        <end position="295"/>
    </location>
</feature>
<evidence type="ECO:0000256" key="1">
    <source>
        <dbReference type="ARBA" id="ARBA00004651"/>
    </source>
</evidence>
<evidence type="ECO:0000256" key="11">
    <source>
        <dbReference type="SAM" id="Coils"/>
    </source>
</evidence>
<dbReference type="InterPro" id="IPR000068">
    <property type="entry name" value="GPCR_3_Ca_sens_rcpt-rel"/>
</dbReference>
<dbReference type="RefSeq" id="XP_015272963.1">
    <property type="nucleotide sequence ID" value="XM_015417477.1"/>
</dbReference>
<dbReference type="PROSITE" id="PS50259">
    <property type="entry name" value="G_PROTEIN_RECEP_F3_4"/>
    <property type="match status" value="1"/>
</dbReference>
<keyword evidence="3 12" id="KW-0812">Transmembrane</keyword>
<dbReference type="SUPFAM" id="SSF53822">
    <property type="entry name" value="Periplasmic binding protein-like I"/>
    <property type="match status" value="1"/>
</dbReference>
<keyword evidence="4" id="KW-0732">Signal</keyword>
<dbReference type="PANTHER" id="PTHR24061">
    <property type="entry name" value="CALCIUM-SENSING RECEPTOR-RELATED"/>
    <property type="match status" value="1"/>
</dbReference>
<dbReference type="GeneID" id="107115719"/>
<protein>
    <submittedName>
        <fullName evidence="15">Vomeronasal type-2 receptor 26-like</fullName>
    </submittedName>
</protein>
<dbReference type="InterPro" id="IPR000337">
    <property type="entry name" value="GPCR_3"/>
</dbReference>
<dbReference type="InterPro" id="IPR017979">
    <property type="entry name" value="GPCR_3_CS"/>
</dbReference>
<keyword evidence="9" id="KW-0325">Glycoprotein</keyword>
<keyword evidence="6" id="KW-0297">G-protein coupled receptor</keyword>
<feature type="transmembrane region" description="Helical" evidence="12">
    <location>
        <begin position="432"/>
        <end position="452"/>
    </location>
</feature>
<dbReference type="InterPro" id="IPR028082">
    <property type="entry name" value="Peripla_BP_I"/>
</dbReference>
<evidence type="ECO:0000313" key="15">
    <source>
        <dbReference type="RefSeq" id="XP_015272963.1"/>
    </source>
</evidence>
<keyword evidence="14" id="KW-1185">Reference proteome</keyword>
<sequence>MATRMKHSPGTARSALLAAKPEVNANFPNILATALHPLLDQMTNLNNNFEALQKELKETNMKTEETAKSEKKFEAKTKAIKQILELHHFLKGISFNNSAGEMVHLNENGELVEGFDIINWVTFPNDSFARIKVGKLNPPTPQGQELTINNDLIVWHRSFNQVLPRSVCNDNCHPGYSMKKKEGETFCCYDCAPCPEGMFSEQNDMDACVKCPEDRYPNKDQAQCILKVITYLSYKEPLGIILAILAIGFSLITVFVLGTFMKYRETAIVKANNRSLTYILLISLLLCFLCSLLFIGQPVKVTCLLRQPTFGIIFSLALSSVLAKTITVVLAFMAIKPASKIRKWLGQRLAYLIVLSCSFIQIGICTLWLSTSAPFPDRDMHSLNGKIILECNEGSATMFYCVLIYMGFMAFVSFTVAFLARKLPDIFNEARFITFSMLVFCSVWLTFIPTYLSTRGKYTVAVEIFSILSSSAGLLGCIFSPKCYIIILRPDLNNREQFINRKKLK</sequence>
<evidence type="ECO:0000313" key="14">
    <source>
        <dbReference type="Proteomes" id="UP000694871"/>
    </source>
</evidence>
<feature type="transmembrane region" description="Helical" evidence="12">
    <location>
        <begin position="238"/>
        <end position="263"/>
    </location>
</feature>
<dbReference type="PRINTS" id="PR00248">
    <property type="entry name" value="GPCRMGR"/>
</dbReference>